<protein>
    <recommendedName>
        <fullName evidence="3">DUF3920 domain-containing protein</fullName>
    </recommendedName>
</protein>
<sequence length="202" mass="24143">MIVNEGMARPEGSLIQVQRKLAKTMVRNHTNMISDFQLKQILRLLHDDYQYLGMTISIYDTPDQVKSDHENHGQRYIDDWCYKDALNGTLGGYHKLGNIALFPFNHIVKNPAYRKGLMQLFLIQDLFHEIRHAYQRVHMKRQYNTPYITTDTSGYRSQWIERDANRFAYRMVEKHRHTLNAILGIDFRWNSCWGRFYITIER</sequence>
<evidence type="ECO:0008006" key="3">
    <source>
        <dbReference type="Google" id="ProtNLM"/>
    </source>
</evidence>
<comment type="caution">
    <text evidence="1">The sequence shown here is derived from an EMBL/GenBank/DDBJ whole genome shotgun (WGS) entry which is preliminary data.</text>
</comment>
<organism evidence="1 2">
    <name type="scientific">Pradoshia eiseniae</name>
    <dbReference type="NCBI Taxonomy" id="2064768"/>
    <lineage>
        <taxon>Bacteria</taxon>
        <taxon>Bacillati</taxon>
        <taxon>Bacillota</taxon>
        <taxon>Bacilli</taxon>
        <taxon>Bacillales</taxon>
        <taxon>Bacillaceae</taxon>
        <taxon>Pradoshia</taxon>
    </lineage>
</organism>
<gene>
    <name evidence="1" type="ORF">CYL18_05965</name>
</gene>
<accession>A0A2S7N2E0</accession>
<dbReference type="AlphaFoldDB" id="A0A2S7N2E0"/>
<proteinExistence type="predicted"/>
<name>A0A2S7N2E0_9BACI</name>
<dbReference type="RefSeq" id="WP_104848572.1">
    <property type="nucleotide sequence ID" value="NZ_PKOZ01000002.1"/>
</dbReference>
<reference evidence="1 2" key="1">
    <citation type="submission" date="2017-12" db="EMBL/GenBank/DDBJ databases">
        <title>Taxonomic description and draft genome of Pradoshia cofamensis Gen. nov., sp. nov., a thermotolerant bacillale isolated from anterior gut of earthworm Eisenia fetida.</title>
        <authorList>
            <person name="Saha T."/>
            <person name="Chakraborty R."/>
        </authorList>
    </citation>
    <scope>NUCLEOTIDE SEQUENCE [LARGE SCALE GENOMIC DNA]</scope>
    <source>
        <strain evidence="1 2">EAG3</strain>
    </source>
</reference>
<dbReference type="OrthoDB" id="2939088at2"/>
<keyword evidence="2" id="KW-1185">Reference proteome</keyword>
<dbReference type="EMBL" id="PKOZ01000002">
    <property type="protein sequence ID" value="PQD96145.1"/>
    <property type="molecule type" value="Genomic_DNA"/>
</dbReference>
<evidence type="ECO:0000313" key="2">
    <source>
        <dbReference type="Proteomes" id="UP000239663"/>
    </source>
</evidence>
<dbReference type="Proteomes" id="UP000239663">
    <property type="component" value="Unassembled WGS sequence"/>
</dbReference>
<evidence type="ECO:0000313" key="1">
    <source>
        <dbReference type="EMBL" id="PQD96145.1"/>
    </source>
</evidence>